<evidence type="ECO:0000256" key="1">
    <source>
        <dbReference type="SAM" id="MobiDB-lite"/>
    </source>
</evidence>
<dbReference type="AlphaFoldDB" id="A0A067CU92"/>
<name>A0A067CU92_SAPPC</name>
<feature type="signal peptide" evidence="2">
    <location>
        <begin position="1"/>
        <end position="21"/>
    </location>
</feature>
<dbReference type="InterPro" id="IPR055313">
    <property type="entry name" value="Temptin-like"/>
</dbReference>
<dbReference type="RefSeq" id="XP_012196476.1">
    <property type="nucleotide sequence ID" value="XM_012341086.1"/>
</dbReference>
<keyword evidence="2" id="KW-0732">Signal</keyword>
<dbReference type="EMBL" id="KK583194">
    <property type="protein sequence ID" value="KDO32820.1"/>
    <property type="molecule type" value="Genomic_DNA"/>
</dbReference>
<dbReference type="PANTHER" id="PTHR34737">
    <property type="entry name" value="EF-HAND DOMAIN-CONTAINING PROTEIN"/>
    <property type="match status" value="1"/>
</dbReference>
<keyword evidence="5" id="KW-1185">Reference proteome</keyword>
<accession>A0A067CU92</accession>
<dbReference type="VEuPathDB" id="FungiDB:SPRG_02513"/>
<dbReference type="OMA" id="SARCTGK"/>
<dbReference type="Pfam" id="PF24784">
    <property type="entry name" value="Temptin_C"/>
    <property type="match status" value="1"/>
</dbReference>
<dbReference type="KEGG" id="spar:SPRG_02513"/>
<feature type="domain" description="Temptin Cys/Cys disulfide" evidence="3">
    <location>
        <begin position="20"/>
        <end position="97"/>
    </location>
</feature>
<dbReference type="Proteomes" id="UP000030745">
    <property type="component" value="Unassembled WGS sequence"/>
</dbReference>
<dbReference type="STRING" id="695850.A0A067CU92"/>
<dbReference type="PANTHER" id="PTHR34737:SF2">
    <property type="entry name" value="EF-HAND DOMAIN-CONTAINING PROTEIN"/>
    <property type="match status" value="1"/>
</dbReference>
<evidence type="ECO:0000313" key="5">
    <source>
        <dbReference type="Proteomes" id="UP000030745"/>
    </source>
</evidence>
<protein>
    <recommendedName>
        <fullName evidence="3">Temptin Cys/Cys disulfide domain-containing protein</fullName>
    </recommendedName>
</protein>
<gene>
    <name evidence="4" type="ORF">SPRG_02513</name>
</gene>
<sequence>MAAGRTAVLVLVSLSLATTDAFSTYRLRIPNGLSVEGFAAVGHVNKVGGGQPTQFGIDFERAGGRWNAALCALDSDGDGATNGEELGDPCCEWRVGLPVRPNPRSPGHPDAFTASELAAMKCTPSTAKTPLPNAPASTDGSDAKDL</sequence>
<evidence type="ECO:0000256" key="2">
    <source>
        <dbReference type="SAM" id="SignalP"/>
    </source>
</evidence>
<dbReference type="InterPro" id="IPR057626">
    <property type="entry name" value="S-S_Temptin"/>
</dbReference>
<proteinExistence type="predicted"/>
<organism evidence="4 5">
    <name type="scientific">Saprolegnia parasitica (strain CBS 223.65)</name>
    <dbReference type="NCBI Taxonomy" id="695850"/>
    <lineage>
        <taxon>Eukaryota</taxon>
        <taxon>Sar</taxon>
        <taxon>Stramenopiles</taxon>
        <taxon>Oomycota</taxon>
        <taxon>Saprolegniomycetes</taxon>
        <taxon>Saprolegniales</taxon>
        <taxon>Saprolegniaceae</taxon>
        <taxon>Saprolegnia</taxon>
    </lineage>
</organism>
<reference evidence="4 5" key="1">
    <citation type="journal article" date="2013" name="PLoS Genet.">
        <title>Distinctive expansion of potential virulence genes in the genome of the oomycete fish pathogen Saprolegnia parasitica.</title>
        <authorList>
            <person name="Jiang R.H."/>
            <person name="de Bruijn I."/>
            <person name="Haas B.J."/>
            <person name="Belmonte R."/>
            <person name="Lobach L."/>
            <person name="Christie J."/>
            <person name="van den Ackerveken G."/>
            <person name="Bottin A."/>
            <person name="Bulone V."/>
            <person name="Diaz-Moreno S.M."/>
            <person name="Dumas B."/>
            <person name="Fan L."/>
            <person name="Gaulin E."/>
            <person name="Govers F."/>
            <person name="Grenville-Briggs L.J."/>
            <person name="Horner N.R."/>
            <person name="Levin J.Z."/>
            <person name="Mammella M."/>
            <person name="Meijer H.J."/>
            <person name="Morris P."/>
            <person name="Nusbaum C."/>
            <person name="Oome S."/>
            <person name="Phillips A.J."/>
            <person name="van Rooyen D."/>
            <person name="Rzeszutek E."/>
            <person name="Saraiva M."/>
            <person name="Secombes C.J."/>
            <person name="Seidl M.F."/>
            <person name="Snel B."/>
            <person name="Stassen J.H."/>
            <person name="Sykes S."/>
            <person name="Tripathy S."/>
            <person name="van den Berg H."/>
            <person name="Vega-Arreguin J.C."/>
            <person name="Wawra S."/>
            <person name="Young S.K."/>
            <person name="Zeng Q."/>
            <person name="Dieguez-Uribeondo J."/>
            <person name="Russ C."/>
            <person name="Tyler B.M."/>
            <person name="van West P."/>
        </authorList>
    </citation>
    <scope>NUCLEOTIDE SEQUENCE [LARGE SCALE GENOMIC DNA]</scope>
    <source>
        <strain evidence="4 5">CBS 223.65</strain>
    </source>
</reference>
<dbReference type="OrthoDB" id="129121at2759"/>
<feature type="chain" id="PRO_5001634915" description="Temptin Cys/Cys disulfide domain-containing protein" evidence="2">
    <location>
        <begin position="22"/>
        <end position="146"/>
    </location>
</feature>
<evidence type="ECO:0000259" key="3">
    <source>
        <dbReference type="Pfam" id="PF24784"/>
    </source>
</evidence>
<evidence type="ECO:0000313" key="4">
    <source>
        <dbReference type="EMBL" id="KDO32820.1"/>
    </source>
</evidence>
<feature type="region of interest" description="Disordered" evidence="1">
    <location>
        <begin position="123"/>
        <end position="146"/>
    </location>
</feature>
<dbReference type="GeneID" id="24125065"/>